<dbReference type="PROSITE" id="PS00455">
    <property type="entry name" value="AMP_BINDING"/>
    <property type="match status" value="1"/>
</dbReference>
<name>A0ABQ6VBX7_9CORY</name>
<dbReference type="Proteomes" id="UP000436181">
    <property type="component" value="Unassembled WGS sequence"/>
</dbReference>
<evidence type="ECO:0000256" key="1">
    <source>
        <dbReference type="SAM" id="MobiDB-lite"/>
    </source>
</evidence>
<dbReference type="PANTHER" id="PTHR43767">
    <property type="entry name" value="LONG-CHAIN-FATTY-ACID--COA LIGASE"/>
    <property type="match status" value="1"/>
</dbReference>
<dbReference type="Pfam" id="PF13193">
    <property type="entry name" value="AMP-binding_C"/>
    <property type="match status" value="1"/>
</dbReference>
<gene>
    <name evidence="4" type="ORF">F8377_09615</name>
</gene>
<dbReference type="InterPro" id="IPR020845">
    <property type="entry name" value="AMP-binding_CS"/>
</dbReference>
<dbReference type="SUPFAM" id="SSF56801">
    <property type="entry name" value="Acetyl-CoA synthetase-like"/>
    <property type="match status" value="1"/>
</dbReference>
<dbReference type="CDD" id="cd05936">
    <property type="entry name" value="FC-FACS_FadD_like"/>
    <property type="match status" value="1"/>
</dbReference>
<keyword evidence="4" id="KW-0436">Ligase</keyword>
<comment type="caution">
    <text evidence="4">The sequence shown here is derived from an EMBL/GenBank/DDBJ whole genome shotgun (WGS) entry which is preliminary data.</text>
</comment>
<feature type="region of interest" description="Disordered" evidence="1">
    <location>
        <begin position="1"/>
        <end position="48"/>
    </location>
</feature>
<evidence type="ECO:0000313" key="4">
    <source>
        <dbReference type="EMBL" id="KAB3519235.1"/>
    </source>
</evidence>
<dbReference type="EMBL" id="WBZJ01000004">
    <property type="protein sequence ID" value="KAB3519235.1"/>
    <property type="molecule type" value="Genomic_DNA"/>
</dbReference>
<keyword evidence="5" id="KW-1185">Reference proteome</keyword>
<dbReference type="InterPro" id="IPR025110">
    <property type="entry name" value="AMP-bd_C"/>
</dbReference>
<feature type="domain" description="AMP-dependent synthetase/ligase" evidence="2">
    <location>
        <begin position="89"/>
        <end position="490"/>
    </location>
</feature>
<dbReference type="InterPro" id="IPR000873">
    <property type="entry name" value="AMP-dep_synth/lig_dom"/>
</dbReference>
<protein>
    <submittedName>
        <fullName evidence="4">Long-chain fatty acid--CoA ligase</fullName>
    </submittedName>
</protein>
<dbReference type="GO" id="GO:0016874">
    <property type="term" value="F:ligase activity"/>
    <property type="evidence" value="ECO:0007669"/>
    <property type="project" value="UniProtKB-KW"/>
</dbReference>
<dbReference type="InterPro" id="IPR042099">
    <property type="entry name" value="ANL_N_sf"/>
</dbReference>
<evidence type="ECO:0000259" key="3">
    <source>
        <dbReference type="Pfam" id="PF13193"/>
    </source>
</evidence>
<feature type="domain" description="AMP-binding enzyme C-terminal" evidence="3">
    <location>
        <begin position="540"/>
        <end position="615"/>
    </location>
</feature>
<feature type="compositionally biased region" description="Polar residues" evidence="1">
    <location>
        <begin position="7"/>
        <end position="16"/>
    </location>
</feature>
<accession>A0ABQ6VBX7</accession>
<dbReference type="Gene3D" id="3.40.50.12780">
    <property type="entry name" value="N-terminal domain of ligase-like"/>
    <property type="match status" value="1"/>
</dbReference>
<proteinExistence type="predicted"/>
<feature type="compositionally biased region" description="Polar residues" evidence="1">
    <location>
        <begin position="26"/>
        <end position="48"/>
    </location>
</feature>
<sequence>MLDPDPETSTPSNNARAASPHRKRSSSVTHPDNSSGNTPDQQESTGSQAYDTKAWLEQYTPWTAHTIDLDDPADNPRGFTLPEIFWNGVRDYSTRTAFSFFNRSSTYERFGTEVATAAAALQGLGVRPGDTVALVLPNCPQALIAFYAVQTLGAIPTLHNPLYTAKELEHPFQDHAAKVAFFWDKSADVAEKLRLNSPVETIIAVTLMDEMPWPLRQALKLPVPALKKARAKLSGPAPAALAWTEFMKRGEDKAGQIRADGLAYAQTTSGQKIEAQDPALILYTSGTTGQPKGAVLTHRNLIANLRQGLAWVKGLGTGPKPEVMLAALPIFHAYGLTMNITMAPLIGGHLQLLPAPEMDLVMKVMKKNMPTWMPGVPTLYEKIMETADEQDISISGIRASFSGASALPASTVEKWERLTGGKIVEGYGLTETAPIIVGNPMGRGREGYIGVPFPSTEVRIADPNDPDVTMPDGEAGELLVRGPQVFKGYLNKPDATASAFHGEWFRTGDMAVMEPDGFIKIVSRIKEMIITGGFNVYPAEVEEVLCEHPSIEQASVVGVERGDGSETVVAAVVLADGATVDTAEFREFAAERLTRYKVPRRFHAFRELPADQLGKVRRREVQELVEKTERES</sequence>
<dbReference type="InterPro" id="IPR050237">
    <property type="entry name" value="ATP-dep_AMP-bd_enzyme"/>
</dbReference>
<reference evidence="4 5" key="1">
    <citation type="submission" date="2019-10" db="EMBL/GenBank/DDBJ databases">
        <title>Corynebacterium sp novel species isolated from the respiratory tract of Marmot.</title>
        <authorList>
            <person name="Zhang G."/>
        </authorList>
    </citation>
    <scope>NUCLEOTIDE SEQUENCE [LARGE SCALE GENOMIC DNA]</scope>
    <source>
        <strain evidence="4 5">336</strain>
    </source>
</reference>
<dbReference type="PANTHER" id="PTHR43767:SF12">
    <property type="entry name" value="AMP-DEPENDENT SYNTHETASE AND LIGASE"/>
    <property type="match status" value="1"/>
</dbReference>
<dbReference type="NCBIfam" id="NF004114">
    <property type="entry name" value="PRK05605.1"/>
    <property type="match status" value="1"/>
</dbReference>
<evidence type="ECO:0000313" key="5">
    <source>
        <dbReference type="Proteomes" id="UP000436181"/>
    </source>
</evidence>
<organism evidence="4 5">
    <name type="scientific">Corynebacterium zhongnanshanii</name>
    <dbReference type="NCBI Taxonomy" id="2768834"/>
    <lineage>
        <taxon>Bacteria</taxon>
        <taxon>Bacillati</taxon>
        <taxon>Actinomycetota</taxon>
        <taxon>Actinomycetes</taxon>
        <taxon>Mycobacteriales</taxon>
        <taxon>Corynebacteriaceae</taxon>
        <taxon>Corynebacterium</taxon>
    </lineage>
</organism>
<dbReference type="Gene3D" id="3.30.300.30">
    <property type="match status" value="1"/>
</dbReference>
<dbReference type="Pfam" id="PF00501">
    <property type="entry name" value="AMP-binding"/>
    <property type="match status" value="1"/>
</dbReference>
<dbReference type="RefSeq" id="WP_151844871.1">
    <property type="nucleotide sequence ID" value="NZ_WBZJ01000004.1"/>
</dbReference>
<evidence type="ECO:0000259" key="2">
    <source>
        <dbReference type="Pfam" id="PF00501"/>
    </source>
</evidence>
<dbReference type="InterPro" id="IPR045851">
    <property type="entry name" value="AMP-bd_C_sf"/>
</dbReference>